<protein>
    <submittedName>
        <fullName evidence="2">Uncharacterized protein</fullName>
    </submittedName>
</protein>
<evidence type="ECO:0000256" key="1">
    <source>
        <dbReference type="SAM" id="Phobius"/>
    </source>
</evidence>
<evidence type="ECO:0000313" key="2">
    <source>
        <dbReference type="EMBL" id="THU73988.1"/>
    </source>
</evidence>
<keyword evidence="1" id="KW-1133">Transmembrane helix</keyword>
<keyword evidence="1" id="KW-0472">Membrane</keyword>
<comment type="caution">
    <text evidence="2">The sequence shown here is derived from an EMBL/GenBank/DDBJ whole genome shotgun (WGS) entry which is preliminary data.</text>
</comment>
<sequence length="156" mass="17041">MTQKGKQDPTCGDEDTMNSAAHLISAPFYGSRKKKMDPLSLAKHLHGMQVPSAIITQEDYTTSRFDSVAVAAAAAAVAIMLRTMLPLLLLLLLLLPMLLSAMDLLLDLIHHSSRPFLVVLLLLAVLIMRMLVLLLVSLLLVVSSNVELLLDLMDNP</sequence>
<evidence type="ECO:0000313" key="3">
    <source>
        <dbReference type="Proteomes" id="UP000317650"/>
    </source>
</evidence>
<feature type="transmembrane region" description="Helical" evidence="1">
    <location>
        <begin position="116"/>
        <end position="142"/>
    </location>
</feature>
<name>A0A4S8KFW7_MUSBA</name>
<accession>A0A4S8KFW7</accession>
<feature type="transmembrane region" description="Helical" evidence="1">
    <location>
        <begin position="68"/>
        <end position="95"/>
    </location>
</feature>
<keyword evidence="3" id="KW-1185">Reference proteome</keyword>
<organism evidence="2 3">
    <name type="scientific">Musa balbisiana</name>
    <name type="common">Banana</name>
    <dbReference type="NCBI Taxonomy" id="52838"/>
    <lineage>
        <taxon>Eukaryota</taxon>
        <taxon>Viridiplantae</taxon>
        <taxon>Streptophyta</taxon>
        <taxon>Embryophyta</taxon>
        <taxon>Tracheophyta</taxon>
        <taxon>Spermatophyta</taxon>
        <taxon>Magnoliopsida</taxon>
        <taxon>Liliopsida</taxon>
        <taxon>Zingiberales</taxon>
        <taxon>Musaceae</taxon>
        <taxon>Musa</taxon>
    </lineage>
</organism>
<reference evidence="2 3" key="1">
    <citation type="journal article" date="2019" name="Nat. Plants">
        <title>Genome sequencing of Musa balbisiana reveals subgenome evolution and function divergence in polyploid bananas.</title>
        <authorList>
            <person name="Yao X."/>
        </authorList>
    </citation>
    <scope>NUCLEOTIDE SEQUENCE [LARGE SCALE GENOMIC DNA]</scope>
    <source>
        <strain evidence="3">cv. DH-PKW</strain>
        <tissue evidence="2">Leaves</tissue>
    </source>
</reference>
<gene>
    <name evidence="2" type="ORF">C4D60_Mb04t28620</name>
</gene>
<dbReference type="Proteomes" id="UP000317650">
    <property type="component" value="Chromosome 4"/>
</dbReference>
<dbReference type="AlphaFoldDB" id="A0A4S8KFW7"/>
<keyword evidence="1" id="KW-0812">Transmembrane</keyword>
<dbReference type="EMBL" id="PYDT01000001">
    <property type="protein sequence ID" value="THU73988.1"/>
    <property type="molecule type" value="Genomic_DNA"/>
</dbReference>
<proteinExistence type="predicted"/>